<dbReference type="Proteomes" id="UP001164718">
    <property type="component" value="Chromosome"/>
</dbReference>
<gene>
    <name evidence="2" type="primary">thiT</name>
    <name evidence="2" type="ORF">OE104_06115</name>
</gene>
<name>A0A9E8LXH0_9BACI</name>
<dbReference type="AlphaFoldDB" id="A0A9E8LXH0"/>
<feature type="transmembrane region" description="Helical" evidence="1">
    <location>
        <begin position="83"/>
        <end position="103"/>
    </location>
</feature>
<keyword evidence="1" id="KW-1133">Transmembrane helix</keyword>
<dbReference type="InterPro" id="IPR012651">
    <property type="entry name" value="Thia_Transptr_ThiT"/>
</dbReference>
<dbReference type="NCBIfam" id="TIGR02357">
    <property type="entry name" value="ECF_ThiT_YuaJ"/>
    <property type="match status" value="1"/>
</dbReference>
<dbReference type="Gene3D" id="1.10.1760.20">
    <property type="match status" value="1"/>
</dbReference>
<feature type="transmembrane region" description="Helical" evidence="1">
    <location>
        <begin position="163"/>
        <end position="182"/>
    </location>
</feature>
<dbReference type="GO" id="GO:0015234">
    <property type="term" value="F:thiamine transmembrane transporter activity"/>
    <property type="evidence" value="ECO:0007669"/>
    <property type="project" value="InterPro"/>
</dbReference>
<dbReference type="RefSeq" id="WP_275418695.1">
    <property type="nucleotide sequence ID" value="NZ_CP106878.1"/>
</dbReference>
<organism evidence="2 3">
    <name type="scientific">Fervidibacillus albus</name>
    <dbReference type="NCBI Taxonomy" id="2980026"/>
    <lineage>
        <taxon>Bacteria</taxon>
        <taxon>Bacillati</taxon>
        <taxon>Bacillota</taxon>
        <taxon>Bacilli</taxon>
        <taxon>Bacillales</taxon>
        <taxon>Bacillaceae</taxon>
        <taxon>Fervidibacillus</taxon>
    </lineage>
</organism>
<feature type="transmembrane region" description="Helical" evidence="1">
    <location>
        <begin position="7"/>
        <end position="27"/>
    </location>
</feature>
<keyword evidence="3" id="KW-1185">Reference proteome</keyword>
<sequence>MEKRLPLQVLLEIALMAALAFVIDLLIPSIKPMPSVYLNFSMIPIFILAFRRGVIPSAIAGMIWGLLQIITGEAWILHPIQTIMEYIIALAFIGVAGIFKNQIQTHFQSGHKNSGLIIVTVAIIVGSLSRYFWHFLAGFFFWVELYEMPVEEGLWFSLWTNGLSGIGSGILCAVIVGFLFVTSTQFIKQSIS</sequence>
<proteinExistence type="predicted"/>
<dbReference type="KEGG" id="faf:OE104_06115"/>
<keyword evidence="1" id="KW-0812">Transmembrane</keyword>
<feature type="transmembrane region" description="Helical" evidence="1">
    <location>
        <begin position="115"/>
        <end position="143"/>
    </location>
</feature>
<feature type="transmembrane region" description="Helical" evidence="1">
    <location>
        <begin position="57"/>
        <end position="77"/>
    </location>
</feature>
<accession>A0A9E8LXH0</accession>
<reference evidence="2" key="1">
    <citation type="submission" date="2022-09" db="EMBL/GenBank/DDBJ databases">
        <title>Complete Genomes of Fervidibacillus albus and Fervidibacillus halotolerans isolated from tidal flat sediments.</title>
        <authorList>
            <person name="Kwon K.K."/>
            <person name="Yang S.-H."/>
            <person name="Park M.J."/>
            <person name="Oh H.-M."/>
        </authorList>
    </citation>
    <scope>NUCLEOTIDE SEQUENCE</scope>
    <source>
        <strain evidence="2">MEBiC13591</strain>
    </source>
</reference>
<evidence type="ECO:0000313" key="3">
    <source>
        <dbReference type="Proteomes" id="UP001164718"/>
    </source>
</evidence>
<evidence type="ECO:0000313" key="2">
    <source>
        <dbReference type="EMBL" id="WAA10886.1"/>
    </source>
</evidence>
<dbReference type="Pfam" id="PF09515">
    <property type="entry name" value="Thia_YuaJ"/>
    <property type="match status" value="1"/>
</dbReference>
<protein>
    <submittedName>
        <fullName evidence="2">Energy-coupled thiamine transporter ThiT</fullName>
    </submittedName>
</protein>
<keyword evidence="1" id="KW-0472">Membrane</keyword>
<evidence type="ECO:0000256" key="1">
    <source>
        <dbReference type="SAM" id="Phobius"/>
    </source>
</evidence>
<dbReference type="GO" id="GO:0005886">
    <property type="term" value="C:plasma membrane"/>
    <property type="evidence" value="ECO:0007669"/>
    <property type="project" value="InterPro"/>
</dbReference>
<dbReference type="EMBL" id="CP106878">
    <property type="protein sequence ID" value="WAA10886.1"/>
    <property type="molecule type" value="Genomic_DNA"/>
</dbReference>